<dbReference type="InterPro" id="IPR033900">
    <property type="entry name" value="Gram_neg_porin_domain"/>
</dbReference>
<organism evidence="13 14">
    <name type="scientific">Alysiella crassa</name>
    <dbReference type="NCBI Taxonomy" id="153491"/>
    <lineage>
        <taxon>Bacteria</taxon>
        <taxon>Pseudomonadati</taxon>
        <taxon>Pseudomonadota</taxon>
        <taxon>Betaproteobacteria</taxon>
        <taxon>Neisseriales</taxon>
        <taxon>Neisseriaceae</taxon>
        <taxon>Alysiella</taxon>
    </lineage>
</organism>
<keyword evidence="9" id="KW-0472">Membrane</keyword>
<dbReference type="GO" id="GO:0009279">
    <property type="term" value="C:cell outer membrane"/>
    <property type="evidence" value="ECO:0007669"/>
    <property type="project" value="UniProtKB-SubCell"/>
</dbReference>
<dbReference type="InterPro" id="IPR001702">
    <property type="entry name" value="Porin_Gram-ve"/>
</dbReference>
<dbReference type="InterPro" id="IPR023614">
    <property type="entry name" value="Porin_dom_sf"/>
</dbReference>
<dbReference type="STRING" id="1120980.GCA_000745955_00436"/>
<keyword evidence="6 11" id="KW-0732">Signal</keyword>
<dbReference type="OrthoDB" id="5289162at2"/>
<dbReference type="GO" id="GO:0046930">
    <property type="term" value="C:pore complex"/>
    <property type="evidence" value="ECO:0007669"/>
    <property type="project" value="UniProtKB-KW"/>
</dbReference>
<dbReference type="InterPro" id="IPR050298">
    <property type="entry name" value="Gram-neg_bact_OMP"/>
</dbReference>
<keyword evidence="10" id="KW-0998">Cell outer membrane</keyword>
<evidence type="ECO:0000256" key="3">
    <source>
        <dbReference type="ARBA" id="ARBA00022448"/>
    </source>
</evidence>
<dbReference type="GO" id="GO:0034220">
    <property type="term" value="P:monoatomic ion transmembrane transport"/>
    <property type="evidence" value="ECO:0007669"/>
    <property type="project" value="InterPro"/>
</dbReference>
<dbReference type="Proteomes" id="UP000254209">
    <property type="component" value="Unassembled WGS sequence"/>
</dbReference>
<keyword evidence="7" id="KW-0406">Ion transport</keyword>
<keyword evidence="8" id="KW-0626">Porin</keyword>
<dbReference type="InterPro" id="IPR002299">
    <property type="entry name" value="Porin_Neis"/>
</dbReference>
<keyword evidence="4" id="KW-1134">Transmembrane beta strand</keyword>
<keyword evidence="5" id="KW-0812">Transmembrane</keyword>
<name>A0A376BTH2_9NEIS</name>
<evidence type="ECO:0000313" key="13">
    <source>
        <dbReference type="EMBL" id="SSY79694.1"/>
    </source>
</evidence>
<evidence type="ECO:0000256" key="1">
    <source>
        <dbReference type="ARBA" id="ARBA00004571"/>
    </source>
</evidence>
<feature type="signal peptide" evidence="11">
    <location>
        <begin position="1"/>
        <end position="21"/>
    </location>
</feature>
<dbReference type="AlphaFoldDB" id="A0A376BTH2"/>
<dbReference type="CDD" id="cd00342">
    <property type="entry name" value="gram_neg_porins"/>
    <property type="match status" value="1"/>
</dbReference>
<feature type="chain" id="PRO_5017027733" evidence="11">
    <location>
        <begin position="22"/>
        <end position="385"/>
    </location>
</feature>
<dbReference type="PANTHER" id="PTHR34501">
    <property type="entry name" value="PROTEIN YDDL-RELATED"/>
    <property type="match status" value="1"/>
</dbReference>
<evidence type="ECO:0000256" key="6">
    <source>
        <dbReference type="ARBA" id="ARBA00022729"/>
    </source>
</evidence>
<accession>A0A376BTH2</accession>
<reference evidence="13 14" key="1">
    <citation type="submission" date="2018-06" db="EMBL/GenBank/DDBJ databases">
        <authorList>
            <consortium name="Pathogen Informatics"/>
            <person name="Doyle S."/>
        </authorList>
    </citation>
    <scope>NUCLEOTIDE SEQUENCE [LARGE SCALE GENOMIC DNA]</scope>
    <source>
        <strain evidence="13 14">NCTC10283</strain>
    </source>
</reference>
<proteinExistence type="predicted"/>
<evidence type="ECO:0000256" key="4">
    <source>
        <dbReference type="ARBA" id="ARBA00022452"/>
    </source>
</evidence>
<dbReference type="PANTHER" id="PTHR34501:SF9">
    <property type="entry name" value="MAJOR OUTER MEMBRANE PROTEIN P.IA"/>
    <property type="match status" value="1"/>
</dbReference>
<keyword evidence="3" id="KW-0813">Transport</keyword>
<evidence type="ECO:0000256" key="5">
    <source>
        <dbReference type="ARBA" id="ARBA00022692"/>
    </source>
</evidence>
<evidence type="ECO:0000259" key="12">
    <source>
        <dbReference type="Pfam" id="PF13609"/>
    </source>
</evidence>
<dbReference type="GO" id="GO:0015288">
    <property type="term" value="F:porin activity"/>
    <property type="evidence" value="ECO:0007669"/>
    <property type="project" value="UniProtKB-KW"/>
</dbReference>
<dbReference type="EMBL" id="UFSO01000003">
    <property type="protein sequence ID" value="SSY79694.1"/>
    <property type="molecule type" value="Genomic_DNA"/>
</dbReference>
<keyword evidence="14" id="KW-1185">Reference proteome</keyword>
<dbReference type="Gene3D" id="2.40.160.10">
    <property type="entry name" value="Porin"/>
    <property type="match status" value="1"/>
</dbReference>
<evidence type="ECO:0000256" key="2">
    <source>
        <dbReference type="ARBA" id="ARBA00011233"/>
    </source>
</evidence>
<dbReference type="Pfam" id="PF13609">
    <property type="entry name" value="Porin_4"/>
    <property type="match status" value="1"/>
</dbReference>
<dbReference type="SUPFAM" id="SSF56935">
    <property type="entry name" value="Porins"/>
    <property type="match status" value="1"/>
</dbReference>
<evidence type="ECO:0000313" key="14">
    <source>
        <dbReference type="Proteomes" id="UP000254209"/>
    </source>
</evidence>
<sequence>MKLKQLMITISMIPLASLAQADVILYGQMRGGMEVESKKVGNTKLYNGTRTRVVAPGSRLGFKGKEKLSGSLNAVWQIEQRINLNGDGSGFANRDSYIGLEGDFGRVHFGYVNTPINEWSDGYLDPYQYISDALGAGYWTRNSSGNDVKRRRTAMRYYTPRMGGLMMQAYVSPSNNAPNNDENVWVNSRKIDKGLYGVGLDYKHKNGFFTNLVGAHTKNGGYNPLKDDAFQAIAQFGVEKDHFTAGLAYQFAKNVDAPSAFDANIFDTYVAANAATPASGVQTRAITRSQEVLAMAAFKVAPNLRLRATAAHGFDIKALRTNHTAGTSEIQKVGNNGKYWQGVVGAQYTFSKRTDAYTQMGYINIGKGDEKVRTVAFGVGLRHRF</sequence>
<evidence type="ECO:0000256" key="8">
    <source>
        <dbReference type="ARBA" id="ARBA00023114"/>
    </source>
</evidence>
<protein>
    <submittedName>
        <fullName evidence="13">Porin</fullName>
    </submittedName>
</protein>
<evidence type="ECO:0000256" key="9">
    <source>
        <dbReference type="ARBA" id="ARBA00023136"/>
    </source>
</evidence>
<evidence type="ECO:0000256" key="11">
    <source>
        <dbReference type="SAM" id="SignalP"/>
    </source>
</evidence>
<dbReference type="PRINTS" id="PR00182">
    <property type="entry name" value="ECOLNEIPORIN"/>
</dbReference>
<comment type="subcellular location">
    <subcellularLocation>
        <location evidence="1">Cell outer membrane</location>
        <topology evidence="1">Multi-pass membrane protein</topology>
    </subcellularLocation>
</comment>
<evidence type="ECO:0000256" key="7">
    <source>
        <dbReference type="ARBA" id="ARBA00023065"/>
    </source>
</evidence>
<comment type="subunit">
    <text evidence="2">Homotrimer.</text>
</comment>
<dbReference type="PRINTS" id="PR00184">
    <property type="entry name" value="NEISSPPORIN"/>
</dbReference>
<gene>
    <name evidence="13" type="primary">porB_2</name>
    <name evidence="13" type="ORF">NCTC10283_01442</name>
</gene>
<evidence type="ECO:0000256" key="10">
    <source>
        <dbReference type="ARBA" id="ARBA00023237"/>
    </source>
</evidence>
<feature type="domain" description="Porin" evidence="12">
    <location>
        <begin position="15"/>
        <end position="364"/>
    </location>
</feature>
<dbReference type="RefSeq" id="WP_034291257.1">
    <property type="nucleotide sequence ID" value="NZ_CP091519.2"/>
</dbReference>